<dbReference type="AlphaFoldDB" id="A0AAV2ZG41"/>
<feature type="transmembrane region" description="Helical" evidence="1">
    <location>
        <begin position="56"/>
        <end position="76"/>
    </location>
</feature>
<accession>A0AAV2ZG41</accession>
<proteinExistence type="predicted"/>
<dbReference type="Pfam" id="PF03572">
    <property type="entry name" value="Peptidase_S41"/>
    <property type="match status" value="1"/>
</dbReference>
<dbReference type="PANTHER" id="PTHR11261:SF3">
    <property type="entry name" value="RETINOL-BINDING PROTEIN 3"/>
    <property type="match status" value="1"/>
</dbReference>
<dbReference type="Gene3D" id="3.90.226.10">
    <property type="entry name" value="2-enoyl-CoA Hydratase, Chain A, domain 1"/>
    <property type="match status" value="1"/>
</dbReference>
<keyword evidence="4" id="KW-1185">Reference proteome</keyword>
<feature type="transmembrane region" description="Helical" evidence="1">
    <location>
        <begin position="12"/>
        <end position="36"/>
    </location>
</feature>
<keyword evidence="1" id="KW-0812">Transmembrane</keyword>
<keyword evidence="1" id="KW-0472">Membrane</keyword>
<dbReference type="InterPro" id="IPR005151">
    <property type="entry name" value="Tail-specific_protease"/>
</dbReference>
<dbReference type="InterPro" id="IPR029045">
    <property type="entry name" value="ClpP/crotonase-like_dom_sf"/>
</dbReference>
<feature type="non-terminal residue" evidence="3">
    <location>
        <position position="1"/>
    </location>
</feature>
<evidence type="ECO:0000256" key="1">
    <source>
        <dbReference type="SAM" id="Phobius"/>
    </source>
</evidence>
<keyword evidence="1" id="KW-1133">Transmembrane helix</keyword>
<protein>
    <recommendedName>
        <fullName evidence="2">Tail specific protease domain-containing protein</fullName>
    </recommendedName>
</protein>
<evidence type="ECO:0000313" key="4">
    <source>
        <dbReference type="Proteomes" id="UP001146120"/>
    </source>
</evidence>
<feature type="domain" description="Tail specific protease" evidence="2">
    <location>
        <begin position="225"/>
        <end position="426"/>
    </location>
</feature>
<dbReference type="GO" id="GO:0006508">
    <property type="term" value="P:proteolysis"/>
    <property type="evidence" value="ECO:0007669"/>
    <property type="project" value="InterPro"/>
</dbReference>
<sequence length="477" mass="53312">SPSQPRAMLANVAGLFPVLLGTPPYTLLEGLILWPLEVYESIAIIPVSFLRRHMPVVGGALVILMTLHGILLRLFLEMMHGIFARITYSHDPVFNFRTFWLGMRNRYATMELRQIDWNFVHQLYGEALQSSTNEDDLWIALQESVAMCDDPSLVVTGGSANAVARGRKRPQEALRRFEAAALDIVESRHLTDCGRRVASNFVFGILNAETSPGWRIGYICLTSMEGFVEFPLPRVDSLATLWNQDTVLEGKSNLAVPEIYDLESMRWALDAILKTLGELDGLILDMRFNQGGGSLASSLAVASFFMGPKQSVAFLTDEKLTGTATQRFSRKKRHYVPSSGRSFRYGGPLVVLQSQYTRGTAEVLCMALMNRPSTCLIGNATAGSLAQTEKLRLPNYWTVDIPVRRCFSADGKQYEGIGVPPQKEVEQMEERILAAVAHCHEEEHEHDGEQSAERDESRLDDTFDPCIKKAIEHIMNV</sequence>
<dbReference type="SUPFAM" id="SSF52096">
    <property type="entry name" value="ClpP/crotonase"/>
    <property type="match status" value="1"/>
</dbReference>
<dbReference type="PANTHER" id="PTHR11261">
    <property type="entry name" value="INTERPHOTORECEPTOR RETINOID-BINDING PROTEIN"/>
    <property type="match status" value="1"/>
</dbReference>
<dbReference type="GO" id="GO:0008236">
    <property type="term" value="F:serine-type peptidase activity"/>
    <property type="evidence" value="ECO:0007669"/>
    <property type="project" value="InterPro"/>
</dbReference>
<evidence type="ECO:0000259" key="2">
    <source>
        <dbReference type="SMART" id="SM00245"/>
    </source>
</evidence>
<reference evidence="3" key="1">
    <citation type="submission" date="2022-11" db="EMBL/GenBank/DDBJ databases">
        <authorList>
            <person name="Morgan W.R."/>
            <person name="Tartar A."/>
        </authorList>
    </citation>
    <scope>NUCLEOTIDE SEQUENCE</scope>
    <source>
        <strain evidence="3">ARSEF 373</strain>
    </source>
</reference>
<evidence type="ECO:0000313" key="3">
    <source>
        <dbReference type="EMBL" id="DBA04114.1"/>
    </source>
</evidence>
<dbReference type="Proteomes" id="UP001146120">
    <property type="component" value="Unassembled WGS sequence"/>
</dbReference>
<organism evidence="3 4">
    <name type="scientific">Lagenidium giganteum</name>
    <dbReference type="NCBI Taxonomy" id="4803"/>
    <lineage>
        <taxon>Eukaryota</taxon>
        <taxon>Sar</taxon>
        <taxon>Stramenopiles</taxon>
        <taxon>Oomycota</taxon>
        <taxon>Peronosporomycetes</taxon>
        <taxon>Pythiales</taxon>
        <taxon>Pythiaceae</taxon>
    </lineage>
</organism>
<dbReference type="SMART" id="SM00245">
    <property type="entry name" value="TSPc"/>
    <property type="match status" value="1"/>
</dbReference>
<gene>
    <name evidence="3" type="ORF">N0F65_004222</name>
</gene>
<comment type="caution">
    <text evidence="3">The sequence shown here is derived from an EMBL/GenBank/DDBJ whole genome shotgun (WGS) entry which is preliminary data.</text>
</comment>
<dbReference type="EMBL" id="DAKRPA010000011">
    <property type="protein sequence ID" value="DBA04114.1"/>
    <property type="molecule type" value="Genomic_DNA"/>
</dbReference>
<dbReference type="Gene3D" id="3.30.750.44">
    <property type="match status" value="1"/>
</dbReference>
<name>A0AAV2ZG41_9STRA</name>
<reference evidence="3" key="2">
    <citation type="journal article" date="2023" name="Microbiol Resour">
        <title>Decontamination and Annotation of the Draft Genome Sequence of the Oomycete Lagenidium giganteum ARSEF 373.</title>
        <authorList>
            <person name="Morgan W.R."/>
            <person name="Tartar A."/>
        </authorList>
    </citation>
    <scope>NUCLEOTIDE SEQUENCE</scope>
    <source>
        <strain evidence="3">ARSEF 373</strain>
    </source>
</reference>